<dbReference type="InterPro" id="IPR010982">
    <property type="entry name" value="Lambda_DNA-bd_dom_sf"/>
</dbReference>
<name>A0ABY0E7G7_9BRAD</name>
<gene>
    <name evidence="1" type="ORF">EAS56_17600</name>
</gene>
<dbReference type="EMBL" id="RDQZ01000013">
    <property type="protein sequence ID" value="RXH12323.1"/>
    <property type="molecule type" value="Genomic_DNA"/>
</dbReference>
<accession>A0ABY0E7G7</accession>
<keyword evidence="2" id="KW-1185">Reference proteome</keyword>
<dbReference type="InterPro" id="IPR001387">
    <property type="entry name" value="Cro/C1-type_HTH"/>
</dbReference>
<evidence type="ECO:0000313" key="1">
    <source>
        <dbReference type="EMBL" id="RXH12323.1"/>
    </source>
</evidence>
<evidence type="ECO:0000313" key="2">
    <source>
        <dbReference type="Proteomes" id="UP000290401"/>
    </source>
</evidence>
<dbReference type="Gene3D" id="1.10.260.40">
    <property type="entry name" value="lambda repressor-like DNA-binding domains"/>
    <property type="match status" value="1"/>
</dbReference>
<proteinExistence type="predicted"/>
<dbReference type="RefSeq" id="WP_128958265.1">
    <property type="nucleotide sequence ID" value="NZ_RDQZ01000013.1"/>
</dbReference>
<dbReference type="CDD" id="cd00093">
    <property type="entry name" value="HTH_XRE"/>
    <property type="match status" value="1"/>
</dbReference>
<reference evidence="1 2" key="1">
    <citation type="submission" date="2018-10" db="EMBL/GenBank/DDBJ databases">
        <title>Bradyrhizobium sp. nov., effective nodules isolated from peanut in China.</title>
        <authorList>
            <person name="Li Y."/>
        </authorList>
    </citation>
    <scope>NUCLEOTIDE SEQUENCE [LARGE SCALE GENOMIC DNA]</scope>
    <source>
        <strain evidence="1 2">CCBAU 53426</strain>
    </source>
</reference>
<dbReference type="SUPFAM" id="SSF47413">
    <property type="entry name" value="lambda repressor-like DNA-binding domains"/>
    <property type="match status" value="1"/>
</dbReference>
<dbReference type="Proteomes" id="UP000290401">
    <property type="component" value="Unassembled WGS sequence"/>
</dbReference>
<organism evidence="1 2">
    <name type="scientific">Bradyrhizobium guangzhouense</name>
    <dbReference type="NCBI Taxonomy" id="1325095"/>
    <lineage>
        <taxon>Bacteria</taxon>
        <taxon>Pseudomonadati</taxon>
        <taxon>Pseudomonadota</taxon>
        <taxon>Alphaproteobacteria</taxon>
        <taxon>Hyphomicrobiales</taxon>
        <taxon>Nitrobacteraceae</taxon>
        <taxon>Bradyrhizobium</taxon>
    </lineage>
</organism>
<comment type="caution">
    <text evidence="1">The sequence shown here is derived from an EMBL/GenBank/DDBJ whole genome shotgun (WGS) entry which is preliminary data.</text>
</comment>
<protein>
    <submittedName>
        <fullName evidence="1">XRE family transcriptional regulator</fullName>
    </submittedName>
</protein>
<sequence length="453" mass="51283">MAKKSKSKNAPDGKDLFDKGAVELGRKMKAARQLTRPYLSLASMADEIEVSDDTLGRIESGERAPSVFELNTYCQKLKDRQVPEKVISDILHFGHPVSEEKPRMMVTSEASEDDTGLSSHENTRSDIWDYPKLGEQFFGAKIKKSGLRVVGETVLLIEQSGSNKFRSLKVSSIVEPKVELSGEVTSSRLGDYVKSCTHFYSDPVIQYLLERTGRKHAGSGVDFADEKLGLHSLILPTQVRREFEVSIVRTSFWTEREFNRRIVLPDVEPELIDLARGTWDVILSPRVLEIEFEFPCTIYIEFVLITRDDKLLVLKKKQNVPNIPVWSCSVERGLRWNTSMNKGEFNLEEPLLECLEAELQLETTHVEDWWFTAVGLKAHLDSAVLGYVRLSLTKEQLSSLIGPQISSGESHYFSEFDFVRLDSAIAELQEKYGEQLHPSALARAELTARALNR</sequence>